<protein>
    <submittedName>
        <fullName evidence="2">Uncharacterized protein</fullName>
    </submittedName>
</protein>
<dbReference type="Proteomes" id="UP001168435">
    <property type="component" value="Unassembled WGS sequence"/>
</dbReference>
<reference evidence="2" key="1">
    <citation type="submission" date="2023-06" db="EMBL/GenBank/DDBJ databases">
        <authorList>
            <person name="Zeman M."/>
            <person name="Kubasova T."/>
            <person name="Jahodarova E."/>
            <person name="Nykrynova M."/>
            <person name="Rychlik I."/>
        </authorList>
    </citation>
    <scope>NUCLEOTIDE SEQUENCE</scope>
    <source>
        <strain evidence="2">176_SSukc20</strain>
    </source>
</reference>
<dbReference type="RefSeq" id="WP_289835428.1">
    <property type="nucleotide sequence ID" value="NZ_JAUEIQ010000002.1"/>
</dbReference>
<evidence type="ECO:0000256" key="1">
    <source>
        <dbReference type="SAM" id="Phobius"/>
    </source>
</evidence>
<dbReference type="EMBL" id="JAUEIQ010000002">
    <property type="protein sequence ID" value="MDN0063290.1"/>
    <property type="molecule type" value="Genomic_DNA"/>
</dbReference>
<keyword evidence="3" id="KW-1185">Reference proteome</keyword>
<keyword evidence="1" id="KW-0472">Membrane</keyword>
<feature type="transmembrane region" description="Helical" evidence="1">
    <location>
        <begin position="138"/>
        <end position="156"/>
    </location>
</feature>
<reference evidence="2" key="2">
    <citation type="submission" date="2024-05" db="EMBL/GenBank/DDBJ databases">
        <title>Identification and characterization of horizontal gene transfer across gut microbiota members of farm animals based on homology search.</title>
        <authorList>
            <person name="Schwarzerova J."/>
            <person name="Nykrynova M."/>
            <person name="Jureckova K."/>
            <person name="Cejkova D."/>
            <person name="Rychlik I."/>
        </authorList>
    </citation>
    <scope>NUCLEOTIDE SEQUENCE</scope>
    <source>
        <strain evidence="2">176_SSukc20</strain>
    </source>
</reference>
<organism evidence="2 3">
    <name type="scientific">Collinsella ihumii</name>
    <dbReference type="NCBI Taxonomy" id="1720204"/>
    <lineage>
        <taxon>Bacteria</taxon>
        <taxon>Bacillati</taxon>
        <taxon>Actinomycetota</taxon>
        <taxon>Coriobacteriia</taxon>
        <taxon>Coriobacteriales</taxon>
        <taxon>Coriobacteriaceae</taxon>
        <taxon>Collinsella</taxon>
    </lineage>
</organism>
<name>A0ABT7XD08_9ACTN</name>
<sequence>MVEADLLYEHYKETVAKNETSIRSRNRYFVALLVVAGLSAVLTANPLFFQELAASLAETKLGLSPSPLNAGAADVLVWLTTLYLLVRYIQLAIGIERNYIYLKSLEHDLEKAIGSHAFCREGDVYADNYPFALNLIDFAYKAVFPCAFLLSCIVHMSMSVRMKLSLPYLAVSTALFGVTVLLLASYMAFLISANRTSKVKCGERK</sequence>
<feature type="transmembrane region" description="Helical" evidence="1">
    <location>
        <begin position="168"/>
        <end position="191"/>
    </location>
</feature>
<evidence type="ECO:0000313" key="2">
    <source>
        <dbReference type="EMBL" id="MDN0063290.1"/>
    </source>
</evidence>
<feature type="transmembrane region" description="Helical" evidence="1">
    <location>
        <begin position="68"/>
        <end position="89"/>
    </location>
</feature>
<gene>
    <name evidence="2" type="ORF">QVN30_03085</name>
</gene>
<keyword evidence="1" id="KW-0812">Transmembrane</keyword>
<keyword evidence="1" id="KW-1133">Transmembrane helix</keyword>
<accession>A0ABT7XD08</accession>
<feature type="transmembrane region" description="Helical" evidence="1">
    <location>
        <begin position="28"/>
        <end position="48"/>
    </location>
</feature>
<evidence type="ECO:0000313" key="3">
    <source>
        <dbReference type="Proteomes" id="UP001168435"/>
    </source>
</evidence>
<proteinExistence type="predicted"/>
<comment type="caution">
    <text evidence="2">The sequence shown here is derived from an EMBL/GenBank/DDBJ whole genome shotgun (WGS) entry which is preliminary data.</text>
</comment>